<organism evidence="3 4">
    <name type="scientific">Thiothrix caldifontis</name>
    <dbReference type="NCBI Taxonomy" id="525918"/>
    <lineage>
        <taxon>Bacteria</taxon>
        <taxon>Pseudomonadati</taxon>
        <taxon>Pseudomonadota</taxon>
        <taxon>Gammaproteobacteria</taxon>
        <taxon>Thiotrichales</taxon>
        <taxon>Thiotrichaceae</taxon>
        <taxon>Thiothrix</taxon>
    </lineage>
</organism>
<keyword evidence="4" id="KW-1185">Reference proteome</keyword>
<dbReference type="STRING" id="525918.SAMN05660964_03761"/>
<keyword evidence="2" id="KW-0732">Signal</keyword>
<evidence type="ECO:0000313" key="3">
    <source>
        <dbReference type="EMBL" id="SEB13749.1"/>
    </source>
</evidence>
<feature type="chain" id="PRO_5011719760" evidence="2">
    <location>
        <begin position="24"/>
        <end position="88"/>
    </location>
</feature>
<evidence type="ECO:0000313" key="4">
    <source>
        <dbReference type="Proteomes" id="UP000199397"/>
    </source>
</evidence>
<accession>A0A1H4GVQ6</accession>
<gene>
    <name evidence="3" type="ORF">SAMN05660964_03761</name>
</gene>
<dbReference type="EMBL" id="FNQP01000046">
    <property type="protein sequence ID" value="SEB13749.1"/>
    <property type="molecule type" value="Genomic_DNA"/>
</dbReference>
<sequence length="88" mass="9286">MMKKLPFLIAVTTLFSLHLTAYAEENAAKPMATTEAKPVVTEEVVMTAADVKPAETVPAAADGEKKPDANAPAAEGEKKAKDDEPDCN</sequence>
<feature type="region of interest" description="Disordered" evidence="1">
    <location>
        <begin position="54"/>
        <end position="88"/>
    </location>
</feature>
<protein>
    <submittedName>
        <fullName evidence="3">Uncharacterized protein</fullName>
    </submittedName>
</protein>
<reference evidence="3 4" key="1">
    <citation type="submission" date="2016-10" db="EMBL/GenBank/DDBJ databases">
        <authorList>
            <person name="de Groot N.N."/>
        </authorList>
    </citation>
    <scope>NUCLEOTIDE SEQUENCE [LARGE SCALE GENOMIC DNA]</scope>
    <source>
        <strain evidence="3 4">DSM 21228</strain>
    </source>
</reference>
<evidence type="ECO:0000256" key="2">
    <source>
        <dbReference type="SAM" id="SignalP"/>
    </source>
</evidence>
<feature type="signal peptide" evidence="2">
    <location>
        <begin position="1"/>
        <end position="23"/>
    </location>
</feature>
<dbReference type="AlphaFoldDB" id="A0A1H4GVQ6"/>
<name>A0A1H4GVQ6_9GAMM</name>
<dbReference type="Proteomes" id="UP000199397">
    <property type="component" value="Unassembled WGS sequence"/>
</dbReference>
<evidence type="ECO:0000256" key="1">
    <source>
        <dbReference type="SAM" id="MobiDB-lite"/>
    </source>
</evidence>
<proteinExistence type="predicted"/>